<dbReference type="EMBL" id="BARU01020825">
    <property type="protein sequence ID" value="GAH53529.1"/>
    <property type="molecule type" value="Genomic_DNA"/>
</dbReference>
<organism evidence="1">
    <name type="scientific">marine sediment metagenome</name>
    <dbReference type="NCBI Taxonomy" id="412755"/>
    <lineage>
        <taxon>unclassified sequences</taxon>
        <taxon>metagenomes</taxon>
        <taxon>ecological metagenomes</taxon>
    </lineage>
</organism>
<feature type="non-terminal residue" evidence="1">
    <location>
        <position position="1"/>
    </location>
</feature>
<reference evidence="1" key="1">
    <citation type="journal article" date="2014" name="Front. Microbiol.">
        <title>High frequency of phylogenetically diverse reductive dehalogenase-homologous genes in deep subseafloor sedimentary metagenomes.</title>
        <authorList>
            <person name="Kawai M."/>
            <person name="Futagami T."/>
            <person name="Toyoda A."/>
            <person name="Takaki Y."/>
            <person name="Nishi S."/>
            <person name="Hori S."/>
            <person name="Arai W."/>
            <person name="Tsubouchi T."/>
            <person name="Morono Y."/>
            <person name="Uchiyama I."/>
            <person name="Ito T."/>
            <person name="Fujiyama A."/>
            <person name="Inagaki F."/>
            <person name="Takami H."/>
        </authorList>
    </citation>
    <scope>NUCLEOTIDE SEQUENCE</scope>
    <source>
        <strain evidence="1">Expedition CK06-06</strain>
    </source>
</reference>
<sequence length="35" mass="3798">VPIFESGGFFAQVDNLINLVSSKLSFINLEDLLAS</sequence>
<name>X1HI90_9ZZZZ</name>
<protein>
    <submittedName>
        <fullName evidence="1">Uncharacterized protein</fullName>
    </submittedName>
</protein>
<comment type="caution">
    <text evidence="1">The sequence shown here is derived from an EMBL/GenBank/DDBJ whole genome shotgun (WGS) entry which is preliminary data.</text>
</comment>
<dbReference type="AlphaFoldDB" id="X1HI90"/>
<evidence type="ECO:0000313" key="1">
    <source>
        <dbReference type="EMBL" id="GAH53529.1"/>
    </source>
</evidence>
<gene>
    <name evidence="1" type="ORF">S03H2_34157</name>
</gene>
<proteinExistence type="predicted"/>
<accession>X1HI90</accession>